<feature type="domain" description="Homing endonuclease LAGLIDADG" evidence="6">
    <location>
        <begin position="274"/>
        <end position="372"/>
    </location>
</feature>
<protein>
    <submittedName>
        <fullName evidence="7">Laglidadg endonuclease</fullName>
    </submittedName>
</protein>
<evidence type="ECO:0000259" key="6">
    <source>
        <dbReference type="Pfam" id="PF00961"/>
    </source>
</evidence>
<dbReference type="PANTHER" id="PTHR36181:SF3">
    <property type="entry name" value="INTRON-ENCODED DNA ENDONUCLEASE AI5 BETA"/>
    <property type="match status" value="1"/>
</dbReference>
<dbReference type="SUPFAM" id="SSF55608">
    <property type="entry name" value="Homing endonucleases"/>
    <property type="match status" value="2"/>
</dbReference>
<gene>
    <name evidence="7" type="ORF">SS1G_20005</name>
</gene>
<evidence type="ECO:0000256" key="5">
    <source>
        <dbReference type="SAM" id="Phobius"/>
    </source>
</evidence>
<keyword evidence="7" id="KW-0378">Hydrolase</keyword>
<dbReference type="InParanoid" id="A0A0K0PSW3"/>
<name>A0A0K0PSW3_SCLS1</name>
<dbReference type="STRING" id="665079.A0A0K0PSW3"/>
<feature type="domain" description="Homing endonuclease LAGLIDADG" evidence="6">
    <location>
        <begin position="111"/>
        <end position="213"/>
    </location>
</feature>
<dbReference type="Gene3D" id="3.10.28.10">
    <property type="entry name" value="Homing endonucleases"/>
    <property type="match status" value="2"/>
</dbReference>
<keyword evidence="7" id="KW-0540">Nuclease</keyword>
<evidence type="ECO:0000256" key="1">
    <source>
        <dbReference type="ARBA" id="ARBA00004141"/>
    </source>
</evidence>
<dbReference type="GO" id="GO:0004519">
    <property type="term" value="F:endonuclease activity"/>
    <property type="evidence" value="ECO:0007669"/>
    <property type="project" value="UniProtKB-KW"/>
</dbReference>
<evidence type="ECO:0000313" key="7">
    <source>
        <dbReference type="EMBL" id="AKQ53295.1"/>
    </source>
</evidence>
<dbReference type="Pfam" id="PF00961">
    <property type="entry name" value="LAGLIDADG_1"/>
    <property type="match status" value="2"/>
</dbReference>
<dbReference type="GO" id="GO:0016020">
    <property type="term" value="C:membrane"/>
    <property type="evidence" value="ECO:0007669"/>
    <property type="project" value="UniProtKB-SubCell"/>
</dbReference>
<proteinExistence type="predicted"/>
<dbReference type="EMBL" id="KT283062">
    <property type="protein sequence ID" value="AKQ53295.1"/>
    <property type="molecule type" value="Genomic_DNA"/>
</dbReference>
<dbReference type="InterPro" id="IPR027434">
    <property type="entry name" value="Homing_endonucl"/>
</dbReference>
<comment type="subcellular location">
    <subcellularLocation>
        <location evidence="1">Membrane</location>
        <topology evidence="1">Multi-pass membrane protein</topology>
    </subcellularLocation>
</comment>
<keyword evidence="7" id="KW-0496">Mitochondrion</keyword>
<dbReference type="AlphaFoldDB" id="A0A0K0PSW3"/>
<feature type="transmembrane region" description="Helical" evidence="5">
    <location>
        <begin position="32"/>
        <end position="54"/>
    </location>
</feature>
<geneLocation type="mitochondrion" evidence="7"/>
<evidence type="ECO:0000313" key="8">
    <source>
        <dbReference type="Proteomes" id="UP000001312"/>
    </source>
</evidence>
<dbReference type="FunFam" id="3.10.28.10:FF:000024">
    <property type="entry name" value="Probable intron-encoded endonuclease 2"/>
    <property type="match status" value="2"/>
</dbReference>
<dbReference type="InterPro" id="IPR051289">
    <property type="entry name" value="LAGLIDADG_Endonuclease"/>
</dbReference>
<evidence type="ECO:0000256" key="2">
    <source>
        <dbReference type="ARBA" id="ARBA00022692"/>
    </source>
</evidence>
<dbReference type="PANTHER" id="PTHR36181">
    <property type="entry name" value="INTRON-ENCODED ENDONUCLEASE AI3-RELATED"/>
    <property type="match status" value="1"/>
</dbReference>
<accession>A0A0K0PSW3</accession>
<keyword evidence="4 5" id="KW-0472">Membrane</keyword>
<keyword evidence="3 5" id="KW-1133">Transmembrane helix</keyword>
<evidence type="ECO:0000256" key="4">
    <source>
        <dbReference type="ARBA" id="ARBA00023136"/>
    </source>
</evidence>
<keyword evidence="2 5" id="KW-0812">Transmembrane</keyword>
<organism evidence="7 8">
    <name type="scientific">Sclerotinia sclerotiorum (strain ATCC 18683 / 1980 / Ss-1)</name>
    <name type="common">White mold</name>
    <name type="synonym">Whetzelinia sclerotiorum</name>
    <dbReference type="NCBI Taxonomy" id="665079"/>
    <lineage>
        <taxon>Eukaryota</taxon>
        <taxon>Fungi</taxon>
        <taxon>Dikarya</taxon>
        <taxon>Ascomycota</taxon>
        <taxon>Pezizomycotina</taxon>
        <taxon>Leotiomycetes</taxon>
        <taxon>Helotiales</taxon>
        <taxon>Sclerotiniaceae</taxon>
        <taxon>Sclerotinia</taxon>
    </lineage>
</organism>
<dbReference type="Proteomes" id="UP000001312">
    <property type="component" value="Mitochondrion MT"/>
</dbReference>
<sequence>MLISIEIMLLAITFLILISSLSFDDILGQTYAIYIIAIAGAESAIGLGILVAFYRLNSSLFLSCLSRGQTTYSKTVNKFSFKRIARCYSTMAKNNYTTNQAKISSIDPWFITGLFDAESSFVVTVLKNPRYKTGWNVQARVQIKMHEKDRVLIQSIQEFFGAIGYVSKLNNSSAVEFRVSTLKDLVDVILPHFDNYPLNTKKHSDYLLFKQIVLLMLNKEHNTLEGIQKIVNIRASLNTGLSKDLKEAFPMTIPVTLNLENRIKNNNLHPEWVAGFSTGESNFFIAVQKSKTKSGLSTSLRFSIAQHSRDLLLLESFVNFFGSGFVMNYKKRLICEFIITKIDHVVEHIIPFFDKHPILGSKHLNFLDFKSAAYIIKNKEHLNEDGLGLEEILQLKRRITLLYSNKAMNNHSVVDGTEKSDQKR</sequence>
<reference evidence="7 8" key="1">
    <citation type="submission" date="2015-07" db="EMBL/GenBank/DDBJ databases">
        <title>The Genome Sequence of Sclerotinia sclerotiorum 1980 mitochondrion.</title>
        <authorList>
            <consortium name="The Broad Institute Genome Sequencing Platform"/>
            <person name="Cuomo C."/>
            <person name="Chen Z."/>
            <person name="Haas B."/>
            <person name="Koehrsen M."/>
            <person name="Young S.K."/>
            <person name="Zeng Q."/>
            <person name="Alvarado L."/>
            <person name="Berlin A."/>
            <person name="Borenstein D."/>
            <person name="Engels R."/>
            <person name="Freedman E."/>
            <person name="Gellesch M."/>
            <person name="Goldberg J."/>
            <person name="Griggs A."/>
            <person name="Gujja S."/>
            <person name="Heiman D."/>
            <person name="Hepburn T."/>
            <person name="Howarth C."/>
            <person name="Jen D."/>
            <person name="Larson L."/>
            <person name="Lewis B."/>
            <person name="Mehta T."/>
            <person name="Park D."/>
            <person name="Pearson M."/>
            <person name="Roberts A."/>
            <person name="Saif S."/>
            <person name="Shea T."/>
            <person name="Shenoy N."/>
            <person name="Sisk P."/>
            <person name="Stolte C."/>
            <person name="Sykes S."/>
            <person name="Walk T."/>
            <person name="White J."/>
            <person name="Yandava C."/>
            <person name="Dickman M.B."/>
            <person name="Kohn L."/>
            <person name="Rollins J."/>
            <person name="Nusbaum C."/>
            <person name="Birren B."/>
        </authorList>
    </citation>
    <scope>NUCLEOTIDE SEQUENCE [LARGE SCALE GENOMIC DNA]</scope>
    <source>
        <strain evidence="8">ATCC 18683 / 1980 / Ss-1</strain>
    </source>
</reference>
<keyword evidence="8" id="KW-1185">Reference proteome</keyword>
<dbReference type="Gene3D" id="1.10.287.3510">
    <property type="match status" value="1"/>
</dbReference>
<keyword evidence="7" id="KW-0255">Endonuclease</keyword>
<dbReference type="InterPro" id="IPR039428">
    <property type="entry name" value="NUOK/Mnh_C1-like"/>
</dbReference>
<dbReference type="Pfam" id="PF00420">
    <property type="entry name" value="Oxidored_q2"/>
    <property type="match status" value="1"/>
</dbReference>
<dbReference type="FunCoup" id="A0A0K0PSW3">
    <property type="interactions" value="77"/>
</dbReference>
<dbReference type="GO" id="GO:0005739">
    <property type="term" value="C:mitochondrion"/>
    <property type="evidence" value="ECO:0007669"/>
    <property type="project" value="UniProtKB-ARBA"/>
</dbReference>
<dbReference type="GeneID" id="33195444"/>
<dbReference type="RefSeq" id="YP_009389052.1">
    <property type="nucleotide sequence ID" value="NC_035155.1"/>
</dbReference>
<dbReference type="InterPro" id="IPR004860">
    <property type="entry name" value="LAGLIDADG_dom"/>
</dbReference>
<dbReference type="KEGG" id="ssl:SS1G_20005"/>
<evidence type="ECO:0000256" key="3">
    <source>
        <dbReference type="ARBA" id="ARBA00022989"/>
    </source>
</evidence>